<protein>
    <submittedName>
        <fullName evidence="2">Uncharacterized protein</fullName>
    </submittedName>
</protein>
<feature type="region of interest" description="Disordered" evidence="1">
    <location>
        <begin position="183"/>
        <end position="219"/>
    </location>
</feature>
<keyword evidence="3" id="KW-1185">Reference proteome</keyword>
<accession>A0A9P6RAB9</accession>
<evidence type="ECO:0000256" key="1">
    <source>
        <dbReference type="SAM" id="MobiDB-lite"/>
    </source>
</evidence>
<name>A0A9P6RAB9_9FUNG</name>
<comment type="caution">
    <text evidence="2">The sequence shown here is derived from an EMBL/GenBank/DDBJ whole genome shotgun (WGS) entry which is preliminary data.</text>
</comment>
<feature type="compositionally biased region" description="Low complexity" evidence="1">
    <location>
        <begin position="1"/>
        <end position="43"/>
    </location>
</feature>
<feature type="region of interest" description="Disordered" evidence="1">
    <location>
        <begin position="1"/>
        <end position="54"/>
    </location>
</feature>
<gene>
    <name evidence="2" type="ORF">BGZ97_010542</name>
</gene>
<evidence type="ECO:0000313" key="2">
    <source>
        <dbReference type="EMBL" id="KAG0313092.1"/>
    </source>
</evidence>
<dbReference type="AlphaFoldDB" id="A0A9P6RAB9"/>
<feature type="compositionally biased region" description="Low complexity" evidence="1">
    <location>
        <begin position="190"/>
        <end position="206"/>
    </location>
</feature>
<feature type="non-terminal residue" evidence="2">
    <location>
        <position position="480"/>
    </location>
</feature>
<evidence type="ECO:0000313" key="3">
    <source>
        <dbReference type="Proteomes" id="UP000823405"/>
    </source>
</evidence>
<dbReference type="EMBL" id="JAAAIN010000549">
    <property type="protein sequence ID" value="KAG0313092.1"/>
    <property type="molecule type" value="Genomic_DNA"/>
</dbReference>
<sequence length="480" mass="52255">MSSSQATETKSSTAAATTSTTTTATPLETTTKATTTKATTSRTPAVASPTRRSAVIKKKSLSKNQFTTKYNATTATDIPMLTPAATAENELVPSPLSMMHWPILPEVVVIPDLPKYIPNDSFGCNAKRNEKYARTRLVALRKHQQVLVGLLGDLLALDQQHREQQLDFKDPAHLVEKATVAAPSWKKRPTSGSASQAATLLTTSSSKDPKAAEAETGEADCGCDCQKRRRRQLQKRDSAMRAYQRAILDLWQTDQNLCHWLSRYIRTTRHIGRRLDYMLAAMAEDNNNSTCNGSAMSSSSFKYPMTLGMTQEIVIGSHGVRVGTSGNKRPGSSVSNPELERMGILQSSLLGHSSTSLSLNDDSTGDSECQLQHLMSETLTSSEFIMESATLGMIDIGLSPSMLPAEQRIPTIEVDSPGRLSQPLPSLLDCRRSSITSIIPSFTTTNSIPRAVAVTMRKRGPTRMSRVVTGPILSQAIREL</sequence>
<reference evidence="2" key="1">
    <citation type="journal article" date="2020" name="Fungal Divers.">
        <title>Resolving the Mortierellaceae phylogeny through synthesis of multi-gene phylogenetics and phylogenomics.</title>
        <authorList>
            <person name="Vandepol N."/>
            <person name="Liber J."/>
            <person name="Desiro A."/>
            <person name="Na H."/>
            <person name="Kennedy M."/>
            <person name="Barry K."/>
            <person name="Grigoriev I.V."/>
            <person name="Miller A.N."/>
            <person name="O'Donnell K."/>
            <person name="Stajich J.E."/>
            <person name="Bonito G."/>
        </authorList>
    </citation>
    <scope>NUCLEOTIDE SEQUENCE</scope>
    <source>
        <strain evidence="2">NVP60</strain>
    </source>
</reference>
<proteinExistence type="predicted"/>
<dbReference type="OrthoDB" id="2405082at2759"/>
<dbReference type="Proteomes" id="UP000823405">
    <property type="component" value="Unassembled WGS sequence"/>
</dbReference>
<organism evidence="2 3">
    <name type="scientific">Linnemannia gamsii</name>
    <dbReference type="NCBI Taxonomy" id="64522"/>
    <lineage>
        <taxon>Eukaryota</taxon>
        <taxon>Fungi</taxon>
        <taxon>Fungi incertae sedis</taxon>
        <taxon>Mucoromycota</taxon>
        <taxon>Mortierellomycotina</taxon>
        <taxon>Mortierellomycetes</taxon>
        <taxon>Mortierellales</taxon>
        <taxon>Mortierellaceae</taxon>
        <taxon>Linnemannia</taxon>
    </lineage>
</organism>